<keyword evidence="4 7" id="KW-0812">Transmembrane</keyword>
<evidence type="ECO:0000256" key="3">
    <source>
        <dbReference type="ARBA" id="ARBA00022475"/>
    </source>
</evidence>
<sequence length="87" mass="9206">MRTMRTITAVAQETVGGSGLDWQTLLATVVYAVLGVALLMLFAWVVNTVFRLDLRRELIEDQNTGLGVAFAGTAVAIALIIAATVVG</sequence>
<evidence type="ECO:0000256" key="4">
    <source>
        <dbReference type="ARBA" id="ARBA00022692"/>
    </source>
</evidence>
<evidence type="ECO:0000256" key="6">
    <source>
        <dbReference type="ARBA" id="ARBA00023136"/>
    </source>
</evidence>
<dbReference type="InterPro" id="IPR007140">
    <property type="entry name" value="DUF350"/>
</dbReference>
<evidence type="ECO:0000256" key="7">
    <source>
        <dbReference type="SAM" id="Phobius"/>
    </source>
</evidence>
<evidence type="ECO:0000256" key="2">
    <source>
        <dbReference type="ARBA" id="ARBA00005779"/>
    </source>
</evidence>
<gene>
    <name evidence="8" type="ORF">NCTC11636_00625</name>
</gene>
<dbReference type="KEGG" id="ahw:NCTC11636_00625"/>
<keyword evidence="9" id="KW-1185">Reference proteome</keyword>
<comment type="subcellular location">
    <subcellularLocation>
        <location evidence="1">Cell membrane</location>
        <topology evidence="1">Multi-pass membrane protein</topology>
    </subcellularLocation>
</comment>
<dbReference type="AlphaFoldDB" id="A0A3S4T8V0"/>
<keyword evidence="3" id="KW-1003">Cell membrane</keyword>
<keyword evidence="6 7" id="KW-0472">Membrane</keyword>
<reference evidence="8 9" key="1">
    <citation type="submission" date="2018-12" db="EMBL/GenBank/DDBJ databases">
        <authorList>
            <consortium name="Pathogen Informatics"/>
        </authorList>
    </citation>
    <scope>NUCLEOTIDE SEQUENCE [LARGE SCALE GENOMIC DNA]</scope>
    <source>
        <strain evidence="8 9">NCTC11636</strain>
    </source>
</reference>
<comment type="similarity">
    <text evidence="2">Belongs to the UPF0719 family.</text>
</comment>
<accession>A0A3S4T8V0</accession>
<feature type="transmembrane region" description="Helical" evidence="7">
    <location>
        <begin position="66"/>
        <end position="86"/>
    </location>
</feature>
<organism evidence="8 9">
    <name type="scientific">Actinomyces howellii</name>
    <dbReference type="NCBI Taxonomy" id="52771"/>
    <lineage>
        <taxon>Bacteria</taxon>
        <taxon>Bacillati</taxon>
        <taxon>Actinomycetota</taxon>
        <taxon>Actinomycetes</taxon>
        <taxon>Actinomycetales</taxon>
        <taxon>Actinomycetaceae</taxon>
        <taxon>Actinomyces</taxon>
    </lineage>
</organism>
<dbReference type="EMBL" id="LR134350">
    <property type="protein sequence ID" value="VEG26639.1"/>
    <property type="molecule type" value="Genomic_DNA"/>
</dbReference>
<dbReference type="GO" id="GO:0005886">
    <property type="term" value="C:plasma membrane"/>
    <property type="evidence" value="ECO:0007669"/>
    <property type="project" value="UniProtKB-SubCell"/>
</dbReference>
<evidence type="ECO:0000256" key="1">
    <source>
        <dbReference type="ARBA" id="ARBA00004651"/>
    </source>
</evidence>
<dbReference type="Proteomes" id="UP000266895">
    <property type="component" value="Chromosome"/>
</dbReference>
<keyword evidence="5 7" id="KW-1133">Transmembrane helix</keyword>
<evidence type="ECO:0000313" key="9">
    <source>
        <dbReference type="Proteomes" id="UP000266895"/>
    </source>
</evidence>
<protein>
    <submittedName>
        <fullName evidence="8">Domain of Uncharacterized Function (DUF350)</fullName>
    </submittedName>
</protein>
<feature type="transmembrane region" description="Helical" evidence="7">
    <location>
        <begin position="25"/>
        <end position="46"/>
    </location>
</feature>
<evidence type="ECO:0000313" key="8">
    <source>
        <dbReference type="EMBL" id="VEG26639.1"/>
    </source>
</evidence>
<proteinExistence type="inferred from homology"/>
<evidence type="ECO:0000256" key="5">
    <source>
        <dbReference type="ARBA" id="ARBA00022989"/>
    </source>
</evidence>
<name>A0A3S4T8V0_9ACTO</name>
<dbReference type="Pfam" id="PF03994">
    <property type="entry name" value="DUF350"/>
    <property type="match status" value="1"/>
</dbReference>